<evidence type="ECO:0000313" key="3">
    <source>
        <dbReference type="Proteomes" id="UP000321638"/>
    </source>
</evidence>
<proteinExistence type="predicted"/>
<accession>A0A5C8PA15</accession>
<dbReference type="Gene3D" id="3.40.50.880">
    <property type="match status" value="1"/>
</dbReference>
<evidence type="ECO:0000259" key="1">
    <source>
        <dbReference type="Pfam" id="PF01965"/>
    </source>
</evidence>
<keyword evidence="3" id="KW-1185">Reference proteome</keyword>
<reference evidence="2 3" key="1">
    <citation type="submission" date="2019-06" db="EMBL/GenBank/DDBJ databases">
        <title>New taxonomy in bacterial strain CC-CFT640, isolated from vineyard.</title>
        <authorList>
            <person name="Lin S.-Y."/>
            <person name="Tsai C.-F."/>
            <person name="Young C.-C."/>
        </authorList>
    </citation>
    <scope>NUCLEOTIDE SEQUENCE [LARGE SCALE GENOMIC DNA]</scope>
    <source>
        <strain evidence="2 3">CC-CFT640</strain>
    </source>
</reference>
<dbReference type="EMBL" id="VDUZ01000060">
    <property type="protein sequence ID" value="TXL70420.1"/>
    <property type="molecule type" value="Genomic_DNA"/>
</dbReference>
<dbReference type="GO" id="GO:0006355">
    <property type="term" value="P:regulation of DNA-templated transcription"/>
    <property type="evidence" value="ECO:0007669"/>
    <property type="project" value="TreeGrafter"/>
</dbReference>
<dbReference type="InterPro" id="IPR002818">
    <property type="entry name" value="DJ-1/PfpI"/>
</dbReference>
<gene>
    <name evidence="2" type="ORF">FHP25_34770</name>
</gene>
<dbReference type="SUPFAM" id="SSF52317">
    <property type="entry name" value="Class I glutamine amidotransferase-like"/>
    <property type="match status" value="1"/>
</dbReference>
<dbReference type="OrthoDB" id="186587at2"/>
<dbReference type="CDD" id="cd03139">
    <property type="entry name" value="GATase1_PfpI_2"/>
    <property type="match status" value="1"/>
</dbReference>
<dbReference type="Pfam" id="PF01965">
    <property type="entry name" value="DJ-1_PfpI"/>
    <property type="match status" value="1"/>
</dbReference>
<comment type="caution">
    <text evidence="2">The sequence shown here is derived from an EMBL/GenBank/DDBJ whole genome shotgun (WGS) entry which is preliminary data.</text>
</comment>
<dbReference type="PANTHER" id="PTHR43130:SF2">
    <property type="entry name" value="DJ-1_PFPI DOMAIN-CONTAINING PROTEIN"/>
    <property type="match status" value="1"/>
</dbReference>
<evidence type="ECO:0000313" key="2">
    <source>
        <dbReference type="EMBL" id="TXL70420.1"/>
    </source>
</evidence>
<dbReference type="AlphaFoldDB" id="A0A5C8PA15"/>
<protein>
    <submittedName>
        <fullName evidence="2">DJ-1/PfpI family protein</fullName>
    </submittedName>
</protein>
<dbReference type="InterPro" id="IPR052158">
    <property type="entry name" value="INH-QAR"/>
</dbReference>
<dbReference type="PANTHER" id="PTHR43130">
    <property type="entry name" value="ARAC-FAMILY TRANSCRIPTIONAL REGULATOR"/>
    <property type="match status" value="1"/>
</dbReference>
<name>A0A5C8PA15_9HYPH</name>
<sequence length="224" mass="23473">MPPRATREVSLDIVFLFYDGMTALDAIGPWEVLSRLPGARARVASPNGGRIAADTGLAFDRCAPIADLQRADVLLVPGAGDVRPLLQDARVLDWVRAIDATTRWTTSVCTGALVLGAAGLLRGKRATTHWAVLDSLRKHAATPVTARMVEAGKIITAAGVSAGIDMALALAARLADPITAQALQLAIEYDPQPPFDNGAPAKSTLEILNRSRALLASAPARPGS</sequence>
<dbReference type="InterPro" id="IPR029062">
    <property type="entry name" value="Class_I_gatase-like"/>
</dbReference>
<dbReference type="Proteomes" id="UP000321638">
    <property type="component" value="Unassembled WGS sequence"/>
</dbReference>
<organism evidence="2 3">
    <name type="scientific">Vineibacter terrae</name>
    <dbReference type="NCBI Taxonomy" id="2586908"/>
    <lineage>
        <taxon>Bacteria</taxon>
        <taxon>Pseudomonadati</taxon>
        <taxon>Pseudomonadota</taxon>
        <taxon>Alphaproteobacteria</taxon>
        <taxon>Hyphomicrobiales</taxon>
        <taxon>Vineibacter</taxon>
    </lineage>
</organism>
<feature type="domain" description="DJ-1/PfpI" evidence="1">
    <location>
        <begin position="13"/>
        <end position="171"/>
    </location>
</feature>